<feature type="compositionally biased region" description="Polar residues" evidence="1">
    <location>
        <begin position="302"/>
        <end position="312"/>
    </location>
</feature>
<feature type="compositionally biased region" description="Low complexity" evidence="1">
    <location>
        <begin position="196"/>
        <end position="214"/>
    </location>
</feature>
<accession>C0P3Z5</accession>
<feature type="compositionally biased region" description="Low complexity" evidence="1">
    <location>
        <begin position="113"/>
        <end position="139"/>
    </location>
</feature>
<feature type="compositionally biased region" description="Low complexity" evidence="1">
    <location>
        <begin position="148"/>
        <end position="161"/>
    </location>
</feature>
<dbReference type="AlphaFoldDB" id="C0P3Z5"/>
<evidence type="ECO:0000313" key="2">
    <source>
        <dbReference type="EMBL" id="ACN27711.1"/>
    </source>
</evidence>
<feature type="compositionally biased region" description="Polar residues" evidence="1">
    <location>
        <begin position="326"/>
        <end position="338"/>
    </location>
</feature>
<feature type="compositionally biased region" description="Basic and acidic residues" evidence="1">
    <location>
        <begin position="313"/>
        <end position="323"/>
    </location>
</feature>
<proteinExistence type="evidence at transcript level"/>
<name>C0P3Z5_MAIZE</name>
<feature type="region of interest" description="Disordered" evidence="1">
    <location>
        <begin position="295"/>
        <end position="338"/>
    </location>
</feature>
<reference evidence="2" key="1">
    <citation type="journal article" date="2009" name="PLoS Genet.">
        <title>Sequencing, mapping, and analysis of 27,455 maize full-length cDNAs.</title>
        <authorList>
            <person name="Soderlund C."/>
            <person name="Descour A."/>
            <person name="Kudrna D."/>
            <person name="Bomhoff M."/>
            <person name="Boyd L."/>
            <person name="Currie J."/>
            <person name="Angelova A."/>
            <person name="Collura K."/>
            <person name="Wissotski M."/>
            <person name="Ashley E."/>
            <person name="Morrow D."/>
            <person name="Fernandes J."/>
            <person name="Walbot V."/>
            <person name="Yu Y."/>
        </authorList>
    </citation>
    <scope>NUCLEOTIDE SEQUENCE</scope>
    <source>
        <strain evidence="2">B73</strain>
    </source>
</reference>
<feature type="region of interest" description="Disordered" evidence="1">
    <location>
        <begin position="112"/>
        <end position="214"/>
    </location>
</feature>
<organism evidence="2">
    <name type="scientific">Zea mays</name>
    <name type="common">Maize</name>
    <dbReference type="NCBI Taxonomy" id="4577"/>
    <lineage>
        <taxon>Eukaryota</taxon>
        <taxon>Viridiplantae</taxon>
        <taxon>Streptophyta</taxon>
        <taxon>Embryophyta</taxon>
        <taxon>Tracheophyta</taxon>
        <taxon>Spermatophyta</taxon>
        <taxon>Magnoliopsida</taxon>
        <taxon>Liliopsida</taxon>
        <taxon>Poales</taxon>
        <taxon>Poaceae</taxon>
        <taxon>PACMAD clade</taxon>
        <taxon>Panicoideae</taxon>
        <taxon>Andropogonodae</taxon>
        <taxon>Andropogoneae</taxon>
        <taxon>Tripsacinae</taxon>
        <taxon>Zea</taxon>
    </lineage>
</organism>
<protein>
    <submittedName>
        <fullName evidence="2">Uncharacterized protein</fullName>
    </submittedName>
</protein>
<evidence type="ECO:0000256" key="1">
    <source>
        <dbReference type="SAM" id="MobiDB-lite"/>
    </source>
</evidence>
<sequence>MCNYSRIIPIICNCSCEVWYILGTFTFRPLVWTRCSNLPPPKFSNQFSPPTSTLCSEITSRRYILPSKALTGGPDTLQVGPAPLSPFPFPLLLFPTHAPSFSSQIETHAPRFPAAAHPSPSTTQPASSSTARSSTARPGELLDELLDGESPASSSTCPSPARGTARVSRRPSPAFKGVQARHGAGRRRARADPCRARAGPGARRRAPQPQEPFARAARQADLGLRGRSGGRISACACAPAGGFYAGGSRPPRCAPAGGSRPPRCAPADGFYAGASAGGSRPPRCAPAGSFYAGELDAGVGTAGSSQPQASSTRSERFSGELLERQAASSSKPQTSVGS</sequence>
<dbReference type="EMBL" id="BT063014">
    <property type="protein sequence ID" value="ACN27711.1"/>
    <property type="molecule type" value="mRNA"/>
</dbReference>